<evidence type="ECO:0000256" key="1">
    <source>
        <dbReference type="ARBA" id="ARBA00009580"/>
    </source>
</evidence>
<evidence type="ECO:0000256" key="2">
    <source>
        <dbReference type="SAM" id="SignalP"/>
    </source>
</evidence>
<comment type="similarity">
    <text evidence="1">Belongs to the protein-tyrosine phosphatase family.</text>
</comment>
<dbReference type="InterPro" id="IPR026893">
    <property type="entry name" value="Tyr/Ser_Pase_IphP-type"/>
</dbReference>
<dbReference type="Proteomes" id="UP001205566">
    <property type="component" value="Unassembled WGS sequence"/>
</dbReference>
<name>A0ABT1NYX4_9GAMM</name>
<protein>
    <submittedName>
        <fullName evidence="4">Tyrosine-protein phosphatase</fullName>
    </submittedName>
</protein>
<dbReference type="Gene3D" id="3.90.190.10">
    <property type="entry name" value="Protein tyrosine phosphatase superfamily"/>
    <property type="match status" value="1"/>
</dbReference>
<evidence type="ECO:0000259" key="3">
    <source>
        <dbReference type="PROSITE" id="PS50056"/>
    </source>
</evidence>
<keyword evidence="2" id="KW-0732">Signal</keyword>
<dbReference type="PANTHER" id="PTHR31126:SF1">
    <property type="entry name" value="TYROSINE SPECIFIC PROTEIN PHOSPHATASES DOMAIN-CONTAINING PROTEIN"/>
    <property type="match status" value="1"/>
</dbReference>
<dbReference type="InterPro" id="IPR000387">
    <property type="entry name" value="Tyr_Pase_dom"/>
</dbReference>
<feature type="domain" description="Tyrosine specific protein phosphatases" evidence="3">
    <location>
        <begin position="165"/>
        <end position="247"/>
    </location>
</feature>
<dbReference type="PROSITE" id="PS50056">
    <property type="entry name" value="TYR_PHOSPHATASE_2"/>
    <property type="match status" value="1"/>
</dbReference>
<evidence type="ECO:0000313" key="4">
    <source>
        <dbReference type="EMBL" id="MCQ3828482.1"/>
    </source>
</evidence>
<dbReference type="PROSITE" id="PS00383">
    <property type="entry name" value="TYR_PHOSPHATASE_1"/>
    <property type="match status" value="1"/>
</dbReference>
<keyword evidence="5" id="KW-1185">Reference proteome</keyword>
<accession>A0ABT1NYX4</accession>
<dbReference type="EMBL" id="JACASI010000012">
    <property type="protein sequence ID" value="MCQ3828482.1"/>
    <property type="molecule type" value="Genomic_DNA"/>
</dbReference>
<dbReference type="InterPro" id="IPR016130">
    <property type="entry name" value="Tyr_Pase_AS"/>
</dbReference>
<sequence length="314" mass="35067">MNKVVTHTLAAAIAALTLAGCVSTDTMQGNALAEAKEQPAKAQAVDQAIEHTRVLPLEGGRNFRDLGGYTTTDGKTVKWGKLYRSGVLSSLTESDYAYLEDREIATVVDFRSNEERSSEPTDWQAGDIDHLTWDYEMMADWEAEFAKVLRKPDFTREDLVALMDKGYVGLVQQQTPHYKAMFQKLIDSDEALLFHCSAGKDRTGIGAALILTALGVDRATIQQDYLLTNEVIRNSQHDMMQLPADASEKQKRMYAFFAQLPPEVREVLAGVEASWLETAFAEMERQHGSVEGYIQHALDVDARELALLKARYLQ</sequence>
<evidence type="ECO:0000313" key="5">
    <source>
        <dbReference type="Proteomes" id="UP001205566"/>
    </source>
</evidence>
<feature type="signal peptide" evidence="2">
    <location>
        <begin position="1"/>
        <end position="19"/>
    </location>
</feature>
<organism evidence="4 5">
    <name type="scientific">Microbulbifer elongatus</name>
    <dbReference type="NCBI Taxonomy" id="86173"/>
    <lineage>
        <taxon>Bacteria</taxon>
        <taxon>Pseudomonadati</taxon>
        <taxon>Pseudomonadota</taxon>
        <taxon>Gammaproteobacteria</taxon>
        <taxon>Cellvibrionales</taxon>
        <taxon>Microbulbiferaceae</taxon>
        <taxon>Microbulbifer</taxon>
    </lineage>
</organism>
<dbReference type="InterPro" id="IPR029021">
    <property type="entry name" value="Prot-tyrosine_phosphatase-like"/>
</dbReference>
<dbReference type="RefSeq" id="WP_255873318.1">
    <property type="nucleotide sequence ID" value="NZ_JACASI010000012.1"/>
</dbReference>
<reference evidence="4" key="1">
    <citation type="thesis" date="2020" institute="Technische Universitat Dresden" country="Dresden, Germany">
        <title>The Agarolytic System of Microbulbifer elongatus PORT2, Isolated from Batu Karas, Pangandaran West Java Indonesia.</title>
        <authorList>
            <person name="Anggraeni S.R."/>
        </authorList>
    </citation>
    <scope>NUCLEOTIDE SEQUENCE</scope>
    <source>
        <strain evidence="4">PORT2</strain>
    </source>
</reference>
<gene>
    <name evidence="4" type="ORF">HXX02_03415</name>
</gene>
<comment type="caution">
    <text evidence="4">The sequence shown here is derived from an EMBL/GenBank/DDBJ whole genome shotgun (WGS) entry which is preliminary data.</text>
</comment>
<dbReference type="SUPFAM" id="SSF52799">
    <property type="entry name" value="(Phosphotyrosine protein) phosphatases II"/>
    <property type="match status" value="1"/>
</dbReference>
<dbReference type="PROSITE" id="PS51257">
    <property type="entry name" value="PROKAR_LIPOPROTEIN"/>
    <property type="match status" value="1"/>
</dbReference>
<dbReference type="PANTHER" id="PTHR31126">
    <property type="entry name" value="TYROSINE-PROTEIN PHOSPHATASE"/>
    <property type="match status" value="1"/>
</dbReference>
<proteinExistence type="inferred from homology"/>
<dbReference type="Pfam" id="PF13350">
    <property type="entry name" value="Y_phosphatase3"/>
    <property type="match status" value="1"/>
</dbReference>
<feature type="chain" id="PRO_5046231554" evidence="2">
    <location>
        <begin position="20"/>
        <end position="314"/>
    </location>
</feature>